<evidence type="ECO:0000256" key="5">
    <source>
        <dbReference type="ARBA" id="ARBA00022519"/>
    </source>
</evidence>
<keyword evidence="8" id="KW-0472">Membrane</keyword>
<organism evidence="11 13">
    <name type="scientific">Legionella adelaidensis</name>
    <dbReference type="NCBI Taxonomy" id="45056"/>
    <lineage>
        <taxon>Bacteria</taxon>
        <taxon>Pseudomonadati</taxon>
        <taxon>Pseudomonadota</taxon>
        <taxon>Gammaproteobacteria</taxon>
        <taxon>Legionellales</taxon>
        <taxon>Legionellaceae</taxon>
        <taxon>Legionella</taxon>
    </lineage>
</organism>
<dbReference type="STRING" id="45056.Lade_0508"/>
<keyword evidence="6" id="KW-0812">Transmembrane</keyword>
<dbReference type="InterPro" id="IPR012902">
    <property type="entry name" value="N_methyl_site"/>
</dbReference>
<evidence type="ECO:0000313" key="13">
    <source>
        <dbReference type="Proteomes" id="UP000054859"/>
    </source>
</evidence>
<comment type="PTM">
    <text evidence="9">Cleaved by prepilin peptidase.</text>
</comment>
<dbReference type="OrthoDB" id="6121517at2"/>
<comment type="subcellular location">
    <subcellularLocation>
        <location evidence="1 9">Cell inner membrane</location>
        <topology evidence="1 9">Single-pass membrane protein</topology>
    </subcellularLocation>
</comment>
<dbReference type="EMBL" id="LNKA01000001">
    <property type="protein sequence ID" value="KTC65850.1"/>
    <property type="molecule type" value="Genomic_DNA"/>
</dbReference>
<keyword evidence="12" id="KW-0614">Plasmid</keyword>
<dbReference type="InterPro" id="IPR010052">
    <property type="entry name" value="T2SS_protein-GspI"/>
</dbReference>
<dbReference type="Proteomes" id="UP000054859">
    <property type="component" value="Unassembled WGS sequence"/>
</dbReference>
<evidence type="ECO:0000256" key="6">
    <source>
        <dbReference type="ARBA" id="ARBA00022692"/>
    </source>
</evidence>
<dbReference type="PATRIC" id="fig|45056.6.peg.528"/>
<keyword evidence="7" id="KW-1133">Transmembrane helix</keyword>
<dbReference type="Pfam" id="PF02501">
    <property type="entry name" value="T2SSI"/>
    <property type="match status" value="1"/>
</dbReference>
<dbReference type="GO" id="GO:0015627">
    <property type="term" value="C:type II protein secretion system complex"/>
    <property type="evidence" value="ECO:0007669"/>
    <property type="project" value="UniProtKB-UniRule"/>
</dbReference>
<dbReference type="Pfam" id="PF07963">
    <property type="entry name" value="N_methyl"/>
    <property type="match status" value="1"/>
</dbReference>
<dbReference type="KEGG" id="ladl:NCTC12735_00906"/>
<feature type="domain" description="Type II secretion system protein GspI C-terminal" evidence="10">
    <location>
        <begin position="41"/>
        <end position="107"/>
    </location>
</feature>
<dbReference type="AlphaFoldDB" id="A0A0W0R4A1"/>
<geneLocation type="plasmid" evidence="12 14">
    <name>12</name>
</geneLocation>
<keyword evidence="13" id="KW-1185">Reference proteome</keyword>
<dbReference type="EMBL" id="LR134421">
    <property type="protein sequence ID" value="VEH85280.1"/>
    <property type="molecule type" value="Genomic_DNA"/>
</dbReference>
<evidence type="ECO:0000313" key="14">
    <source>
        <dbReference type="Proteomes" id="UP000281170"/>
    </source>
</evidence>
<evidence type="ECO:0000256" key="7">
    <source>
        <dbReference type="ARBA" id="ARBA00022989"/>
    </source>
</evidence>
<comment type="subunit">
    <text evidence="9">Type II secretion is composed of four main components: the outer membrane complex, the inner membrane complex, the cytoplasmic secretion ATPase and the periplasm-spanning pseudopilus.</text>
</comment>
<dbReference type="InterPro" id="IPR003413">
    <property type="entry name" value="T2SS_GspI_C"/>
</dbReference>
<dbReference type="PANTHER" id="PTHR38779">
    <property type="entry name" value="TYPE II SECRETION SYSTEM PROTEIN I-RELATED"/>
    <property type="match status" value="1"/>
</dbReference>
<dbReference type="GO" id="GO:0015628">
    <property type="term" value="P:protein secretion by the type II secretion system"/>
    <property type="evidence" value="ECO:0007669"/>
    <property type="project" value="UniProtKB-UniRule"/>
</dbReference>
<dbReference type="RefSeq" id="WP_058461577.1">
    <property type="nucleotide sequence ID" value="NZ_CAAAHS010000004.1"/>
</dbReference>
<comment type="similarity">
    <text evidence="2 9">Belongs to the GSP I family.</text>
</comment>
<evidence type="ECO:0000256" key="8">
    <source>
        <dbReference type="ARBA" id="ARBA00023136"/>
    </source>
</evidence>
<dbReference type="NCBIfam" id="TIGR01707">
    <property type="entry name" value="gspI"/>
    <property type="match status" value="1"/>
</dbReference>
<reference evidence="11 13" key="1">
    <citation type="submission" date="2015-11" db="EMBL/GenBank/DDBJ databases">
        <title>Identification of large and diverse effector repertoires of 38 Legionella species.</title>
        <authorList>
            <person name="Burstein D."/>
            <person name="Amaro F."/>
            <person name="Zusman T."/>
            <person name="Lifshitz Z."/>
            <person name="Cohen O."/>
            <person name="Gilbert J.A."/>
            <person name="Pupko T."/>
            <person name="Shuman H.A."/>
            <person name="Segal G."/>
        </authorList>
    </citation>
    <scope>NUCLEOTIDE SEQUENCE [LARGE SCALE GENOMIC DNA]</scope>
    <source>
        <strain evidence="11 13">1762-AUS-E</strain>
    </source>
</reference>
<dbReference type="PROSITE" id="PS00409">
    <property type="entry name" value="PROKAR_NTER_METHYL"/>
    <property type="match status" value="1"/>
</dbReference>
<evidence type="ECO:0000256" key="3">
    <source>
        <dbReference type="ARBA" id="ARBA00022475"/>
    </source>
</evidence>
<evidence type="ECO:0000256" key="2">
    <source>
        <dbReference type="ARBA" id="ARBA00008358"/>
    </source>
</evidence>
<accession>A0A0W0R4A1</accession>
<comment type="function">
    <text evidence="9">Component of the type II secretion system required for the energy-dependent secretion of extracellular factors such as proteases and toxins from the periplasm.</text>
</comment>
<dbReference type="Proteomes" id="UP000281170">
    <property type="component" value="Plasmid 12"/>
</dbReference>
<evidence type="ECO:0000256" key="4">
    <source>
        <dbReference type="ARBA" id="ARBA00022481"/>
    </source>
</evidence>
<evidence type="ECO:0000256" key="1">
    <source>
        <dbReference type="ARBA" id="ARBA00004377"/>
    </source>
</evidence>
<sequence length="122" mass="13627">MSAKKGFTLIEVLLALAIIAIALTALLKASSQDVNYTQRIKEKTIAHWVGMQGIAMVQLGLLPLQVNEEVSQVTEMLGVSWYWRVKLLPTSVKKMQKIVVVISKNKSGPFTHTLIGYRFNNE</sequence>
<protein>
    <recommendedName>
        <fullName evidence="9">Type II secretion system protein I</fullName>
        <shortName evidence="9">T2SS minor pseudopilin I</shortName>
    </recommendedName>
</protein>
<evidence type="ECO:0000256" key="9">
    <source>
        <dbReference type="RuleBase" id="RU368030"/>
    </source>
</evidence>
<keyword evidence="3" id="KW-1003">Cell membrane</keyword>
<dbReference type="PANTHER" id="PTHR38779:SF2">
    <property type="entry name" value="TYPE II SECRETION SYSTEM PROTEIN I-RELATED"/>
    <property type="match status" value="1"/>
</dbReference>
<dbReference type="NCBIfam" id="TIGR02532">
    <property type="entry name" value="IV_pilin_GFxxxE"/>
    <property type="match status" value="1"/>
</dbReference>
<proteinExistence type="inferred from homology"/>
<dbReference type="InterPro" id="IPR045584">
    <property type="entry name" value="Pilin-like"/>
</dbReference>
<reference evidence="12 14" key="2">
    <citation type="submission" date="2018-12" db="EMBL/GenBank/DDBJ databases">
        <authorList>
            <consortium name="Pathogen Informatics"/>
        </authorList>
    </citation>
    <scope>NUCLEOTIDE SEQUENCE [LARGE SCALE GENOMIC DNA]</scope>
    <source>
        <strain evidence="12 14">NCTC12735</strain>
        <plasmid evidence="14">12</plasmid>
    </source>
</reference>
<evidence type="ECO:0000313" key="11">
    <source>
        <dbReference type="EMBL" id="KTC65850.1"/>
    </source>
</evidence>
<dbReference type="Gene3D" id="3.30.1300.30">
    <property type="entry name" value="GSPII I/J protein-like"/>
    <property type="match status" value="1"/>
</dbReference>
<dbReference type="GO" id="GO:0005886">
    <property type="term" value="C:plasma membrane"/>
    <property type="evidence" value="ECO:0007669"/>
    <property type="project" value="UniProtKB-SubCell"/>
</dbReference>
<dbReference type="SUPFAM" id="SSF54523">
    <property type="entry name" value="Pili subunits"/>
    <property type="match status" value="1"/>
</dbReference>
<gene>
    <name evidence="11" type="primary">lspI</name>
    <name evidence="11" type="ORF">Lade_0508</name>
    <name evidence="12" type="ORF">NCTC12735_00906</name>
</gene>
<keyword evidence="5 9" id="KW-0997">Cell inner membrane</keyword>
<evidence type="ECO:0000259" key="10">
    <source>
        <dbReference type="Pfam" id="PF02501"/>
    </source>
</evidence>
<evidence type="ECO:0000313" key="12">
    <source>
        <dbReference type="EMBL" id="VEH85280.1"/>
    </source>
</evidence>
<name>A0A0W0R4A1_9GAMM</name>
<keyword evidence="4 9" id="KW-0488">Methylation</keyword>